<evidence type="ECO:0000313" key="3">
    <source>
        <dbReference type="Proteomes" id="UP000014019"/>
    </source>
</evidence>
<keyword evidence="1" id="KW-0812">Transmembrane</keyword>
<evidence type="ECO:0000256" key="1">
    <source>
        <dbReference type="SAM" id="Phobius"/>
    </source>
</evidence>
<evidence type="ECO:0000313" key="2">
    <source>
        <dbReference type="EMBL" id="EOP75612.1"/>
    </source>
</evidence>
<keyword evidence="1" id="KW-0472">Membrane</keyword>
<reference evidence="2 3" key="1">
    <citation type="submission" date="2012-12" db="EMBL/GenBank/DDBJ databases">
        <title>The Genome Sequence of Bacillus cereus VD118.</title>
        <authorList>
            <consortium name="The Broad Institute Genome Sequencing Platform"/>
            <consortium name="The Broad Institute Genome Sequencing Center for Infectious Disease"/>
            <person name="Feldgarden M."/>
            <person name="Van der Auwera G.A."/>
            <person name="Mahillon J."/>
            <person name="Duprez V."/>
            <person name="Timmery S."/>
            <person name="Mattelet C."/>
            <person name="Dierick K."/>
            <person name="Sun M."/>
            <person name="Yu Z."/>
            <person name="Zhu L."/>
            <person name="Hu X."/>
            <person name="Shank E.B."/>
            <person name="Swiecicka I."/>
            <person name="Hansen B.M."/>
            <person name="Andrup L."/>
            <person name="Walker B."/>
            <person name="Young S.K."/>
            <person name="Zeng Q."/>
            <person name="Gargeya S."/>
            <person name="Fitzgerald M."/>
            <person name="Haas B."/>
            <person name="Abouelleil A."/>
            <person name="Alvarado L."/>
            <person name="Arachchi H.M."/>
            <person name="Berlin A.M."/>
            <person name="Chapman S.B."/>
            <person name="Dewar J."/>
            <person name="Goldberg J."/>
            <person name="Griggs A."/>
            <person name="Gujja S."/>
            <person name="Hansen M."/>
            <person name="Howarth C."/>
            <person name="Imamovic A."/>
            <person name="Larimer J."/>
            <person name="McCowan C."/>
            <person name="Murphy C."/>
            <person name="Neiman D."/>
            <person name="Pearson M."/>
            <person name="Priest M."/>
            <person name="Roberts A."/>
            <person name="Saif S."/>
            <person name="Shea T."/>
            <person name="Sisk P."/>
            <person name="Sykes S."/>
            <person name="Wortman J."/>
            <person name="Nusbaum C."/>
            <person name="Birren B."/>
        </authorList>
    </citation>
    <scope>NUCLEOTIDE SEQUENCE [LARGE SCALE GENOMIC DNA]</scope>
    <source>
        <strain evidence="2 3">VD118</strain>
    </source>
</reference>
<keyword evidence="1" id="KW-1133">Transmembrane helix</keyword>
<dbReference type="PATRIC" id="fig|1053231.3.peg.605"/>
<dbReference type="Proteomes" id="UP000014019">
    <property type="component" value="Unassembled WGS sequence"/>
</dbReference>
<organism evidence="2 3">
    <name type="scientific">Bacillus cereus VD118</name>
    <dbReference type="NCBI Taxonomy" id="1053231"/>
    <lineage>
        <taxon>Bacteria</taxon>
        <taxon>Bacillati</taxon>
        <taxon>Bacillota</taxon>
        <taxon>Bacilli</taxon>
        <taxon>Bacillales</taxon>
        <taxon>Bacillaceae</taxon>
        <taxon>Bacillus</taxon>
        <taxon>Bacillus cereus group</taxon>
    </lineage>
</organism>
<accession>R8QXT5</accession>
<dbReference type="HOGENOM" id="CLU_208264_0_0_9"/>
<gene>
    <name evidence="2" type="ORF">IIQ_05461</name>
</gene>
<dbReference type="RefSeq" id="WP_002130359.1">
    <property type="nucleotide sequence ID" value="NZ_KB976794.1"/>
</dbReference>
<sequence>MKNRLKGKEIQYEPFTKKKMLQRVEEEETSYCNDDPLAIAKGIRNGFLMVMPFWLVVTYLVI</sequence>
<feature type="transmembrane region" description="Helical" evidence="1">
    <location>
        <begin position="43"/>
        <end position="61"/>
    </location>
</feature>
<dbReference type="EMBL" id="AHEZ01000017">
    <property type="protein sequence ID" value="EOP75612.1"/>
    <property type="molecule type" value="Genomic_DNA"/>
</dbReference>
<proteinExistence type="predicted"/>
<name>R8QXT5_BACCE</name>
<comment type="caution">
    <text evidence="2">The sequence shown here is derived from an EMBL/GenBank/DDBJ whole genome shotgun (WGS) entry which is preliminary data.</text>
</comment>
<protein>
    <submittedName>
        <fullName evidence="2">Uncharacterized protein</fullName>
    </submittedName>
</protein>
<dbReference type="AlphaFoldDB" id="R8QXT5"/>